<sequence>MPKYICKFILIIILLPALCFADNANVLAWTKQTLLNTLSLNYKTMDSQLNSVKSHYTPEAWQNLNSFLGDKINTIRDNQLTLHPSAVNTKQFIAQQGFENVIFWRVNQGFNIPELKTTIYFSVIVIPAKDPPYLIQSLNVTKLDD</sequence>
<dbReference type="AlphaFoldDB" id="A0A378JGL7"/>
<keyword evidence="3" id="KW-1185">Reference proteome</keyword>
<proteinExistence type="predicted"/>
<name>A0A378JGL7_9GAMM</name>
<protein>
    <submittedName>
        <fullName evidence="2">Macrophage killing protein with similarity to conjugation protein</fullName>
    </submittedName>
</protein>
<dbReference type="EMBL" id="UGOD01000001">
    <property type="protein sequence ID" value="STX50315.1"/>
    <property type="molecule type" value="Genomic_DNA"/>
</dbReference>
<reference evidence="2 3" key="1">
    <citation type="submission" date="2018-06" db="EMBL/GenBank/DDBJ databases">
        <authorList>
            <consortium name="Pathogen Informatics"/>
            <person name="Doyle S."/>
        </authorList>
    </citation>
    <scope>NUCLEOTIDE SEQUENCE [LARGE SCALE GENOMIC DNA]</scope>
    <source>
        <strain evidence="2 3">NCTC13316</strain>
    </source>
</reference>
<dbReference type="RefSeq" id="WP_115330026.1">
    <property type="nucleotide sequence ID" value="NZ_CAAAHP010000009.1"/>
</dbReference>
<feature type="signal peptide" evidence="1">
    <location>
        <begin position="1"/>
        <end position="21"/>
    </location>
</feature>
<accession>A0A378JGL7</accession>
<gene>
    <name evidence="2" type="ORF">NCTC13316_00391</name>
</gene>
<evidence type="ECO:0000256" key="1">
    <source>
        <dbReference type="SAM" id="SignalP"/>
    </source>
</evidence>
<dbReference type="OrthoDB" id="5638127at2"/>
<feature type="chain" id="PRO_5016714072" evidence="1">
    <location>
        <begin position="22"/>
        <end position="145"/>
    </location>
</feature>
<evidence type="ECO:0000313" key="2">
    <source>
        <dbReference type="EMBL" id="STX50315.1"/>
    </source>
</evidence>
<evidence type="ECO:0000313" key="3">
    <source>
        <dbReference type="Proteomes" id="UP000254794"/>
    </source>
</evidence>
<dbReference type="Proteomes" id="UP000254794">
    <property type="component" value="Unassembled WGS sequence"/>
</dbReference>
<keyword evidence="1" id="KW-0732">Signal</keyword>
<organism evidence="2 3">
    <name type="scientific">Legionella busanensis</name>
    <dbReference type="NCBI Taxonomy" id="190655"/>
    <lineage>
        <taxon>Bacteria</taxon>
        <taxon>Pseudomonadati</taxon>
        <taxon>Pseudomonadota</taxon>
        <taxon>Gammaproteobacteria</taxon>
        <taxon>Legionellales</taxon>
        <taxon>Legionellaceae</taxon>
        <taxon>Legionella</taxon>
    </lineage>
</organism>